<proteinExistence type="predicted"/>
<evidence type="ECO:0000313" key="4">
    <source>
        <dbReference type="Proteomes" id="UP000325763"/>
    </source>
</evidence>
<dbReference type="KEGG" id="snq:CP978_17655"/>
<keyword evidence="2" id="KW-0472">Membrane</keyword>
<organism evidence="3 4">
    <name type="scientific">Streptomyces nodosus</name>
    <dbReference type="NCBI Taxonomy" id="40318"/>
    <lineage>
        <taxon>Bacteria</taxon>
        <taxon>Bacillati</taxon>
        <taxon>Actinomycetota</taxon>
        <taxon>Actinomycetes</taxon>
        <taxon>Kitasatosporales</taxon>
        <taxon>Streptomycetaceae</taxon>
        <taxon>Streptomyces</taxon>
    </lineage>
</organism>
<evidence type="ECO:0000313" key="3">
    <source>
        <dbReference type="EMBL" id="QEV40124.1"/>
    </source>
</evidence>
<dbReference type="AlphaFoldDB" id="A0A5P2W2H2"/>
<accession>A0A5P2W2H2</accession>
<protein>
    <submittedName>
        <fullName evidence="3">Uncharacterized protein</fullName>
    </submittedName>
</protein>
<evidence type="ECO:0000256" key="1">
    <source>
        <dbReference type="SAM" id="MobiDB-lite"/>
    </source>
</evidence>
<feature type="transmembrane region" description="Helical" evidence="2">
    <location>
        <begin position="156"/>
        <end position="180"/>
    </location>
</feature>
<keyword evidence="2" id="KW-0812">Transmembrane</keyword>
<dbReference type="InterPro" id="IPR043857">
    <property type="entry name" value="DUF5819"/>
</dbReference>
<dbReference type="Proteomes" id="UP000325763">
    <property type="component" value="Chromosome"/>
</dbReference>
<feature type="compositionally biased region" description="Low complexity" evidence="1">
    <location>
        <begin position="33"/>
        <end position="46"/>
    </location>
</feature>
<feature type="compositionally biased region" description="Low complexity" evidence="1">
    <location>
        <begin position="115"/>
        <end position="136"/>
    </location>
</feature>
<feature type="region of interest" description="Disordered" evidence="1">
    <location>
        <begin position="93"/>
        <end position="136"/>
    </location>
</feature>
<feature type="compositionally biased region" description="Basic and acidic residues" evidence="1">
    <location>
        <begin position="1"/>
        <end position="22"/>
    </location>
</feature>
<sequence>MDVNDERPDLRREPSGEAEPKQSDPGPPAMDGPESGAPASPASASAPPVPEPAVPAPGQAPPTSTTVPCVPEQARPVPRALPAPAVAVPFASEQGTPVPVSDPSASEQALRVPMSDPSASSDPSAPSVPAAGPGDALPGLAGTGGRIAALGLPYRIAAGLALAAVAVAAGVHLGMVFLHIAPANTVTRTHGRTVDRWIYPEFEQNWKLFAPNPLQQNIDVQVRAEVDTGNGDVRTTGWYDLSALDGAAIKGNLLPSHTQQNELRRAWDLYVSTHDGANRPVGLRGTLSEDYLRRLAALRLDRGNAVGGGDTVTRVQVRSRTTEVPPPPWSTEQASATPSYRLLPWWALSEGEWKGVHA</sequence>
<evidence type="ECO:0000256" key="2">
    <source>
        <dbReference type="SAM" id="Phobius"/>
    </source>
</evidence>
<name>A0A5P2W2H2_9ACTN</name>
<dbReference type="EMBL" id="CP023747">
    <property type="protein sequence ID" value="QEV40124.1"/>
    <property type="molecule type" value="Genomic_DNA"/>
</dbReference>
<dbReference type="OrthoDB" id="9342777at2"/>
<gene>
    <name evidence="3" type="ORF">CP978_17655</name>
</gene>
<dbReference type="Pfam" id="PF19136">
    <property type="entry name" value="DUF5819"/>
    <property type="match status" value="1"/>
</dbReference>
<feature type="compositionally biased region" description="Pro residues" evidence="1">
    <location>
        <begin position="47"/>
        <end position="60"/>
    </location>
</feature>
<keyword evidence="2" id="KW-1133">Transmembrane helix</keyword>
<reference evidence="3 4" key="1">
    <citation type="submission" date="2017-09" db="EMBL/GenBank/DDBJ databases">
        <title>Streptomyces genome completion.</title>
        <authorList>
            <person name="Lee N."/>
            <person name="Cho B.-K."/>
        </authorList>
    </citation>
    <scope>NUCLEOTIDE SEQUENCE [LARGE SCALE GENOMIC DNA]</scope>
    <source>
        <strain evidence="3 4">ATCC 14899</strain>
    </source>
</reference>
<feature type="region of interest" description="Disordered" evidence="1">
    <location>
        <begin position="1"/>
        <end position="75"/>
    </location>
</feature>